<proteinExistence type="predicted"/>
<sequence length="410" mass="46160">MFLDFLEKRSEEVDDTPRLTDEEKLFLKVFGIEEDQPAAAMKEATYFTCIKKLSEAVAKTPLYLTQDTETGERRAKEHPLYELLSLRPNPYMTAVDFWKAIEATRQHEGIAGAVKVYGRKGKIEALYPCTIEGITIDDAGVLRSTKKHKVLVDFKVPGTGMNESAFYEDLLIFKGFTMDGINTEAVRTIVKSTIDVQIKAQNYLNTLFDNGLTNKMVIQLTSDIRDEKELKKIQEKFGKLYSKGKRIFTVPAGFNVQPVNLSLADAQYEQIRRMSISQIAALFGIKMYQLNDLKDTNNNSLEQQQLSFLVDTLLILYESIEQEVTWGCLTKDDRAQGYKAKHNTNVILRSSPETQQKILCAYVAGGIIKPNEARLELGRQTTEDGDDLIVNAGVLKLKDLGKDTKGNAGE</sequence>
<dbReference type="EMBL" id="QVEP01000013">
    <property type="protein sequence ID" value="RGB80141.1"/>
    <property type="molecule type" value="Genomic_DNA"/>
</dbReference>
<evidence type="ECO:0000313" key="1">
    <source>
        <dbReference type="EMBL" id="RGB80141.1"/>
    </source>
</evidence>
<protein>
    <submittedName>
        <fullName evidence="1">Phage portal protein</fullName>
    </submittedName>
</protein>
<dbReference type="InterPro" id="IPR006944">
    <property type="entry name" value="Phage/GTA_portal"/>
</dbReference>
<dbReference type="Proteomes" id="UP000260773">
    <property type="component" value="Unassembled WGS sequence"/>
</dbReference>
<dbReference type="Pfam" id="PF04860">
    <property type="entry name" value="Phage_portal"/>
    <property type="match status" value="1"/>
</dbReference>
<comment type="caution">
    <text evidence="1">The sequence shown here is derived from an EMBL/GenBank/DDBJ whole genome shotgun (WGS) entry which is preliminary data.</text>
</comment>
<organism evidence="1 2">
    <name type="scientific">Coprococcus catus</name>
    <dbReference type="NCBI Taxonomy" id="116085"/>
    <lineage>
        <taxon>Bacteria</taxon>
        <taxon>Bacillati</taxon>
        <taxon>Bacillota</taxon>
        <taxon>Clostridia</taxon>
        <taxon>Lachnospirales</taxon>
        <taxon>Lachnospiraceae</taxon>
        <taxon>Coprococcus</taxon>
    </lineage>
</organism>
<reference evidence="1 2" key="1">
    <citation type="submission" date="2018-08" db="EMBL/GenBank/DDBJ databases">
        <title>A genome reference for cultivated species of the human gut microbiota.</title>
        <authorList>
            <person name="Zou Y."/>
            <person name="Xue W."/>
            <person name="Luo G."/>
        </authorList>
    </citation>
    <scope>NUCLEOTIDE SEQUENCE [LARGE SCALE GENOMIC DNA]</scope>
    <source>
        <strain evidence="1 2">AF45-17</strain>
    </source>
</reference>
<dbReference type="AlphaFoldDB" id="A0A3E2TP19"/>
<dbReference type="InterPro" id="IPR006427">
    <property type="entry name" value="Portal_HK97"/>
</dbReference>
<gene>
    <name evidence="1" type="ORF">DW070_07110</name>
</gene>
<dbReference type="NCBIfam" id="TIGR01537">
    <property type="entry name" value="portal_HK97"/>
    <property type="match status" value="1"/>
</dbReference>
<accession>A0A3E2TP19</accession>
<name>A0A3E2TP19_9FIRM</name>
<evidence type="ECO:0000313" key="2">
    <source>
        <dbReference type="Proteomes" id="UP000260773"/>
    </source>
</evidence>